<reference evidence="4" key="1">
    <citation type="journal article" date="2019" name="Int. J. Syst. Evol. Microbiol.">
        <title>The Global Catalogue of Microorganisms (GCM) 10K type strain sequencing project: providing services to taxonomists for standard genome sequencing and annotation.</title>
        <authorList>
            <consortium name="The Broad Institute Genomics Platform"/>
            <consortium name="The Broad Institute Genome Sequencing Center for Infectious Disease"/>
            <person name="Wu L."/>
            <person name="Ma J."/>
        </authorList>
    </citation>
    <scope>NUCLEOTIDE SEQUENCE [LARGE SCALE GENOMIC DNA]</scope>
    <source>
        <strain evidence="4">VKM B-3159</strain>
    </source>
</reference>
<gene>
    <name evidence="3" type="ORF">Q9291_10250</name>
</gene>
<dbReference type="EMBL" id="JAVCAP010000021">
    <property type="protein sequence ID" value="MDP8568228.1"/>
    <property type="molecule type" value="Genomic_DNA"/>
</dbReference>
<dbReference type="Proteomes" id="UP001225906">
    <property type="component" value="Unassembled WGS sequence"/>
</dbReference>
<keyword evidence="2" id="KW-0812">Transmembrane</keyword>
<evidence type="ECO:0008006" key="5">
    <source>
        <dbReference type="Google" id="ProtNLM"/>
    </source>
</evidence>
<proteinExistence type="predicted"/>
<dbReference type="SUPFAM" id="SSF48452">
    <property type="entry name" value="TPR-like"/>
    <property type="match status" value="1"/>
</dbReference>
<protein>
    <recommendedName>
        <fullName evidence="5">MxaK protein</fullName>
    </recommendedName>
</protein>
<accession>A0ABT9JUF7</accession>
<name>A0ABT9JUF7_9PROT</name>
<feature type="region of interest" description="Disordered" evidence="1">
    <location>
        <begin position="173"/>
        <end position="203"/>
    </location>
</feature>
<keyword evidence="2" id="KW-1133">Transmembrane helix</keyword>
<evidence type="ECO:0000256" key="2">
    <source>
        <dbReference type="SAM" id="Phobius"/>
    </source>
</evidence>
<keyword evidence="2" id="KW-0472">Membrane</keyword>
<comment type="caution">
    <text evidence="3">The sequence shown here is derived from an EMBL/GenBank/DDBJ whole genome shotgun (WGS) entry which is preliminary data.</text>
</comment>
<evidence type="ECO:0000313" key="3">
    <source>
        <dbReference type="EMBL" id="MDP8568228.1"/>
    </source>
</evidence>
<dbReference type="InterPro" id="IPR011990">
    <property type="entry name" value="TPR-like_helical_dom_sf"/>
</dbReference>
<evidence type="ECO:0000313" key="4">
    <source>
        <dbReference type="Proteomes" id="UP001225906"/>
    </source>
</evidence>
<dbReference type="Gene3D" id="1.25.40.10">
    <property type="entry name" value="Tetratricopeptide repeat domain"/>
    <property type="match status" value="1"/>
</dbReference>
<feature type="transmembrane region" description="Helical" evidence="2">
    <location>
        <begin position="15"/>
        <end position="35"/>
    </location>
</feature>
<evidence type="ECO:0000256" key="1">
    <source>
        <dbReference type="SAM" id="MobiDB-lite"/>
    </source>
</evidence>
<organism evidence="3 4">
    <name type="scientific">Methylophilus aquaticus</name>
    <dbReference type="NCBI Taxonomy" id="1971610"/>
    <lineage>
        <taxon>Bacteria</taxon>
        <taxon>Pseudomonadati</taxon>
        <taxon>Pseudomonadota</taxon>
        <taxon>Betaproteobacteria</taxon>
        <taxon>Nitrosomonadales</taxon>
        <taxon>Methylophilaceae</taxon>
        <taxon>Methylophilus</taxon>
    </lineage>
</organism>
<keyword evidence="4" id="KW-1185">Reference proteome</keyword>
<sequence>MAAFFKQLNSLRQRILPWAIVLAVVCLVGVCWQGVRLTQALHYRASMQPHALVKVDSVGTENTAQALFANAVYQDDHGQPEQALALYTQLARTVEADDPLRKQAYFNSGNVYMRMATRLLEQQGLPAWDEAGPLVALAKESYQHALRQDPAWSEVKYNYQLALRLAPTTYGMHGPTQYEDEQIKQEEKPSGWPAMPGNPRGMP</sequence>
<dbReference type="RefSeq" id="WP_306389951.1">
    <property type="nucleotide sequence ID" value="NZ_JAVCAP010000021.1"/>
</dbReference>